<evidence type="ECO:0000313" key="10">
    <source>
        <dbReference type="EMBL" id="SEE89533.1"/>
    </source>
</evidence>
<evidence type="ECO:0000259" key="9">
    <source>
        <dbReference type="PROSITE" id="PS50928"/>
    </source>
</evidence>
<dbReference type="GO" id="GO:0055085">
    <property type="term" value="P:transmembrane transport"/>
    <property type="evidence" value="ECO:0007669"/>
    <property type="project" value="InterPro"/>
</dbReference>
<evidence type="ECO:0000256" key="7">
    <source>
        <dbReference type="RuleBase" id="RU363032"/>
    </source>
</evidence>
<dbReference type="STRING" id="648782.SAMN04488554_3443"/>
<dbReference type="PROSITE" id="PS50928">
    <property type="entry name" value="ABC_TM1"/>
    <property type="match status" value="1"/>
</dbReference>
<organism evidence="10 11">
    <name type="scientific">Ruania alba</name>
    <dbReference type="NCBI Taxonomy" id="648782"/>
    <lineage>
        <taxon>Bacteria</taxon>
        <taxon>Bacillati</taxon>
        <taxon>Actinomycetota</taxon>
        <taxon>Actinomycetes</taxon>
        <taxon>Micrococcales</taxon>
        <taxon>Ruaniaceae</taxon>
        <taxon>Ruania</taxon>
    </lineage>
</organism>
<protein>
    <submittedName>
        <fullName evidence="10">Cellobiose ABC transporter membrane protein</fullName>
    </submittedName>
</protein>
<feature type="region of interest" description="Disordered" evidence="8">
    <location>
        <begin position="341"/>
        <end position="390"/>
    </location>
</feature>
<dbReference type="Pfam" id="PF00528">
    <property type="entry name" value="BPD_transp_1"/>
    <property type="match status" value="1"/>
</dbReference>
<proteinExistence type="inferred from homology"/>
<keyword evidence="11" id="KW-1185">Reference proteome</keyword>
<comment type="similarity">
    <text evidence="7">Belongs to the binding-protein-dependent transport system permease family.</text>
</comment>
<keyword evidence="2 7" id="KW-0813">Transport</keyword>
<feature type="transmembrane region" description="Helical" evidence="7">
    <location>
        <begin position="40"/>
        <end position="63"/>
    </location>
</feature>
<evidence type="ECO:0000256" key="8">
    <source>
        <dbReference type="SAM" id="MobiDB-lite"/>
    </source>
</evidence>
<dbReference type="CDD" id="cd06261">
    <property type="entry name" value="TM_PBP2"/>
    <property type="match status" value="1"/>
</dbReference>
<reference evidence="11" key="1">
    <citation type="submission" date="2016-10" db="EMBL/GenBank/DDBJ databases">
        <authorList>
            <person name="Varghese N."/>
            <person name="Submissions S."/>
        </authorList>
    </citation>
    <scope>NUCLEOTIDE SEQUENCE [LARGE SCALE GENOMIC DNA]</scope>
    <source>
        <strain evidence="11">DSM 21368</strain>
    </source>
</reference>
<dbReference type="EMBL" id="FNTX01000002">
    <property type="protein sequence ID" value="SEE89533.1"/>
    <property type="molecule type" value="Genomic_DNA"/>
</dbReference>
<name>A0A1H5MJZ9_9MICO</name>
<accession>A0A1H5MJZ9</accession>
<dbReference type="PANTHER" id="PTHR30193">
    <property type="entry name" value="ABC TRANSPORTER PERMEASE PROTEIN"/>
    <property type="match status" value="1"/>
</dbReference>
<evidence type="ECO:0000256" key="5">
    <source>
        <dbReference type="ARBA" id="ARBA00022989"/>
    </source>
</evidence>
<evidence type="ECO:0000256" key="3">
    <source>
        <dbReference type="ARBA" id="ARBA00022475"/>
    </source>
</evidence>
<keyword evidence="5 7" id="KW-1133">Transmembrane helix</keyword>
<evidence type="ECO:0000256" key="1">
    <source>
        <dbReference type="ARBA" id="ARBA00004651"/>
    </source>
</evidence>
<keyword evidence="6 7" id="KW-0472">Membrane</keyword>
<sequence length="390" mass="42399">MTALNTPAPARTRGTGDPRPPRRVGFSQRLGRWDVKLSPYLYISPFFLLFALTGAFPLVYTAYVSVHEWNLLGGQGEFVGLANFADVLGQAVFWKSVGNTFSIFVLSAIPQLALAITIAALLDQNLRAATFWRMGVLVPYVVAPVAVSMIFGRMFADQYGLINAMLAGIGLDPVGWHSDRFASHVAIATIVNFRWTGYNALILLAAMQAVPRELYEAAVIDGAGRVRQFFSVTVPQIRATMVFVVITATIGGMQIFDEVRMFDAQGLGGPSRNWMTTVLYLYDVAWGNQKNFGRAAAVAWILFVLIVCIGLINFLLTNRIATSDGERSPVSRHHTKALIAQAQARAAMRATPAPTALPDGAPPGQPPPSPERPETARSTSDSRDEKGGTR</sequence>
<keyword evidence="4 7" id="KW-0812">Transmembrane</keyword>
<evidence type="ECO:0000256" key="4">
    <source>
        <dbReference type="ARBA" id="ARBA00022692"/>
    </source>
</evidence>
<evidence type="ECO:0000256" key="2">
    <source>
        <dbReference type="ARBA" id="ARBA00022448"/>
    </source>
</evidence>
<feature type="compositionally biased region" description="Low complexity" evidence="8">
    <location>
        <begin position="341"/>
        <end position="359"/>
    </location>
</feature>
<feature type="transmembrane region" description="Helical" evidence="7">
    <location>
        <begin position="297"/>
        <end position="316"/>
    </location>
</feature>
<feature type="region of interest" description="Disordered" evidence="8">
    <location>
        <begin position="1"/>
        <end position="25"/>
    </location>
</feature>
<dbReference type="GO" id="GO:0005886">
    <property type="term" value="C:plasma membrane"/>
    <property type="evidence" value="ECO:0007669"/>
    <property type="project" value="UniProtKB-SubCell"/>
</dbReference>
<feature type="compositionally biased region" description="Basic and acidic residues" evidence="8">
    <location>
        <begin position="371"/>
        <end position="390"/>
    </location>
</feature>
<feature type="transmembrane region" description="Helical" evidence="7">
    <location>
        <begin position="237"/>
        <end position="256"/>
    </location>
</feature>
<dbReference type="InterPro" id="IPR051393">
    <property type="entry name" value="ABC_transporter_permease"/>
</dbReference>
<dbReference type="InterPro" id="IPR000515">
    <property type="entry name" value="MetI-like"/>
</dbReference>
<dbReference type="OrthoDB" id="9805974at2"/>
<dbReference type="Gene3D" id="1.10.3720.10">
    <property type="entry name" value="MetI-like"/>
    <property type="match status" value="1"/>
</dbReference>
<dbReference type="SUPFAM" id="SSF161098">
    <property type="entry name" value="MetI-like"/>
    <property type="match status" value="1"/>
</dbReference>
<dbReference type="AlphaFoldDB" id="A0A1H5MJZ9"/>
<comment type="subcellular location">
    <subcellularLocation>
        <location evidence="1 7">Cell membrane</location>
        <topology evidence="1 7">Multi-pass membrane protein</topology>
    </subcellularLocation>
</comment>
<dbReference type="PANTHER" id="PTHR30193:SF37">
    <property type="entry name" value="INNER MEMBRANE ABC TRANSPORTER PERMEASE PROTEIN YCJO"/>
    <property type="match status" value="1"/>
</dbReference>
<evidence type="ECO:0000256" key="6">
    <source>
        <dbReference type="ARBA" id="ARBA00023136"/>
    </source>
</evidence>
<feature type="transmembrane region" description="Helical" evidence="7">
    <location>
        <begin position="101"/>
        <end position="122"/>
    </location>
</feature>
<evidence type="ECO:0000313" key="11">
    <source>
        <dbReference type="Proteomes" id="UP000199220"/>
    </source>
</evidence>
<feature type="compositionally biased region" description="Pro residues" evidence="8">
    <location>
        <begin position="360"/>
        <end position="370"/>
    </location>
</feature>
<feature type="transmembrane region" description="Helical" evidence="7">
    <location>
        <begin position="134"/>
        <end position="156"/>
    </location>
</feature>
<feature type="transmembrane region" description="Helical" evidence="7">
    <location>
        <begin position="181"/>
        <end position="206"/>
    </location>
</feature>
<dbReference type="Proteomes" id="UP000199220">
    <property type="component" value="Unassembled WGS sequence"/>
</dbReference>
<gene>
    <name evidence="10" type="ORF">SAMN04488554_3443</name>
</gene>
<feature type="domain" description="ABC transmembrane type-1" evidence="9">
    <location>
        <begin position="97"/>
        <end position="313"/>
    </location>
</feature>
<dbReference type="InterPro" id="IPR035906">
    <property type="entry name" value="MetI-like_sf"/>
</dbReference>
<dbReference type="RefSeq" id="WP_089774228.1">
    <property type="nucleotide sequence ID" value="NZ_FNTX01000002.1"/>
</dbReference>
<keyword evidence="3" id="KW-1003">Cell membrane</keyword>